<evidence type="ECO:0000313" key="2">
    <source>
        <dbReference type="EMBL" id="KAE9619600.1"/>
    </source>
</evidence>
<reference evidence="3" key="1">
    <citation type="journal article" date="2020" name="Nat. Commun.">
        <title>Genome sequence of the cluster root forming white lupin.</title>
        <authorList>
            <person name="Hufnagel B."/>
            <person name="Marques A."/>
            <person name="Soriano A."/>
            <person name="Marques L."/>
            <person name="Divol F."/>
            <person name="Doumas P."/>
            <person name="Sallet E."/>
            <person name="Mancinotti D."/>
            <person name="Carrere S."/>
            <person name="Marande W."/>
            <person name="Arribat S."/>
            <person name="Keller J."/>
            <person name="Huneau C."/>
            <person name="Blein T."/>
            <person name="Aime D."/>
            <person name="Laguerre M."/>
            <person name="Taylor J."/>
            <person name="Schubert V."/>
            <person name="Nelson M."/>
            <person name="Geu-Flores F."/>
            <person name="Crespi M."/>
            <person name="Gallardo-Guerrero K."/>
            <person name="Delaux P.-M."/>
            <person name="Salse J."/>
            <person name="Berges H."/>
            <person name="Guyot R."/>
            <person name="Gouzy J."/>
            <person name="Peret B."/>
        </authorList>
    </citation>
    <scope>NUCLEOTIDE SEQUENCE [LARGE SCALE GENOMIC DNA]</scope>
    <source>
        <strain evidence="3">cv. Amiga</strain>
    </source>
</reference>
<keyword evidence="1" id="KW-1133">Transmembrane helix</keyword>
<organism evidence="2 3">
    <name type="scientific">Lupinus albus</name>
    <name type="common">White lupine</name>
    <name type="synonym">Lupinus termis</name>
    <dbReference type="NCBI Taxonomy" id="3870"/>
    <lineage>
        <taxon>Eukaryota</taxon>
        <taxon>Viridiplantae</taxon>
        <taxon>Streptophyta</taxon>
        <taxon>Embryophyta</taxon>
        <taxon>Tracheophyta</taxon>
        <taxon>Spermatophyta</taxon>
        <taxon>Magnoliopsida</taxon>
        <taxon>eudicotyledons</taxon>
        <taxon>Gunneridae</taxon>
        <taxon>Pentapetalae</taxon>
        <taxon>rosids</taxon>
        <taxon>fabids</taxon>
        <taxon>Fabales</taxon>
        <taxon>Fabaceae</taxon>
        <taxon>Papilionoideae</taxon>
        <taxon>50 kb inversion clade</taxon>
        <taxon>genistoids sensu lato</taxon>
        <taxon>core genistoids</taxon>
        <taxon>Genisteae</taxon>
        <taxon>Lupinus</taxon>
    </lineage>
</organism>
<feature type="transmembrane region" description="Helical" evidence="1">
    <location>
        <begin position="56"/>
        <end position="77"/>
    </location>
</feature>
<dbReference type="Proteomes" id="UP000447434">
    <property type="component" value="Chromosome 2"/>
</dbReference>
<gene>
    <name evidence="2" type="ORF">Lalb_Chr02g0154971</name>
</gene>
<proteinExistence type="predicted"/>
<evidence type="ECO:0000313" key="3">
    <source>
        <dbReference type="Proteomes" id="UP000447434"/>
    </source>
</evidence>
<accession>A0A6A4R0F9</accession>
<keyword evidence="3" id="KW-1185">Reference proteome</keyword>
<name>A0A6A4R0F9_LUPAL</name>
<sequence>MLSSSRHFLSTKVVLHSWSKIEKKQSDVIFSTYLVKFAYSFFNIIYYLMIHYVSNSVMMCMLHNSLFTYFLTLYPTYIARKDVMHRT</sequence>
<comment type="caution">
    <text evidence="2">The sequence shown here is derived from an EMBL/GenBank/DDBJ whole genome shotgun (WGS) entry which is preliminary data.</text>
</comment>
<keyword evidence="1" id="KW-0472">Membrane</keyword>
<dbReference type="AlphaFoldDB" id="A0A6A4R0F9"/>
<dbReference type="EMBL" id="WOCE01000002">
    <property type="protein sequence ID" value="KAE9619600.1"/>
    <property type="molecule type" value="Genomic_DNA"/>
</dbReference>
<evidence type="ECO:0000256" key="1">
    <source>
        <dbReference type="SAM" id="Phobius"/>
    </source>
</evidence>
<keyword evidence="1" id="KW-0812">Transmembrane</keyword>
<feature type="transmembrane region" description="Helical" evidence="1">
    <location>
        <begin position="28"/>
        <end position="50"/>
    </location>
</feature>
<protein>
    <submittedName>
        <fullName evidence="2">Uncharacterized protein</fullName>
    </submittedName>
</protein>